<evidence type="ECO:0000313" key="3">
    <source>
        <dbReference type="Proteomes" id="UP001162164"/>
    </source>
</evidence>
<feature type="compositionally biased region" description="Polar residues" evidence="1">
    <location>
        <begin position="88"/>
        <end position="101"/>
    </location>
</feature>
<name>A0ABQ9J823_9CUCU</name>
<evidence type="ECO:0000313" key="2">
    <source>
        <dbReference type="EMBL" id="KAJ8974253.1"/>
    </source>
</evidence>
<feature type="region of interest" description="Disordered" evidence="1">
    <location>
        <begin position="54"/>
        <end position="221"/>
    </location>
</feature>
<accession>A0ABQ9J823</accession>
<dbReference type="Proteomes" id="UP001162164">
    <property type="component" value="Unassembled WGS sequence"/>
</dbReference>
<organism evidence="2 3">
    <name type="scientific">Molorchus minor</name>
    <dbReference type="NCBI Taxonomy" id="1323400"/>
    <lineage>
        <taxon>Eukaryota</taxon>
        <taxon>Metazoa</taxon>
        <taxon>Ecdysozoa</taxon>
        <taxon>Arthropoda</taxon>
        <taxon>Hexapoda</taxon>
        <taxon>Insecta</taxon>
        <taxon>Pterygota</taxon>
        <taxon>Neoptera</taxon>
        <taxon>Endopterygota</taxon>
        <taxon>Coleoptera</taxon>
        <taxon>Polyphaga</taxon>
        <taxon>Cucujiformia</taxon>
        <taxon>Chrysomeloidea</taxon>
        <taxon>Cerambycidae</taxon>
        <taxon>Lamiinae</taxon>
        <taxon>Monochamini</taxon>
        <taxon>Molorchus</taxon>
    </lineage>
</organism>
<keyword evidence="3" id="KW-1185">Reference proteome</keyword>
<feature type="compositionally biased region" description="Polar residues" evidence="1">
    <location>
        <begin position="127"/>
        <end position="145"/>
    </location>
</feature>
<feature type="compositionally biased region" description="Low complexity" evidence="1">
    <location>
        <begin position="172"/>
        <end position="188"/>
    </location>
</feature>
<protein>
    <submittedName>
        <fullName evidence="2">Uncharacterized protein</fullName>
    </submittedName>
</protein>
<gene>
    <name evidence="2" type="ORF">NQ317_016549</name>
</gene>
<feature type="compositionally biased region" description="Polar residues" evidence="1">
    <location>
        <begin position="54"/>
        <end position="66"/>
    </location>
</feature>
<proteinExistence type="predicted"/>
<comment type="caution">
    <text evidence="2">The sequence shown here is derived from an EMBL/GenBank/DDBJ whole genome shotgun (WGS) entry which is preliminary data.</text>
</comment>
<dbReference type="EMBL" id="JAPWTJ010001027">
    <property type="protein sequence ID" value="KAJ8974253.1"/>
    <property type="molecule type" value="Genomic_DNA"/>
</dbReference>
<reference evidence="2" key="1">
    <citation type="journal article" date="2023" name="Insect Mol. Biol.">
        <title>Genome sequencing provides insights into the evolution of gene families encoding plant cell wall-degrading enzymes in longhorned beetles.</title>
        <authorList>
            <person name="Shin N.R."/>
            <person name="Okamura Y."/>
            <person name="Kirsch R."/>
            <person name="Pauchet Y."/>
        </authorList>
    </citation>
    <scope>NUCLEOTIDE SEQUENCE</scope>
    <source>
        <strain evidence="2">MMC_N1</strain>
    </source>
</reference>
<feature type="compositionally biased region" description="Polar residues" evidence="1">
    <location>
        <begin position="196"/>
        <end position="219"/>
    </location>
</feature>
<sequence length="230" mass="25176">MSRGYGKYRRGGSTHANFHFDNLFKENSNKPSAARSAATVGKWGITSFTSIRTVNGLSRSENDSSTAAEAAPKPKKFFKSRNTDAPDLSSSYSKTNLNSNPVKKPRTTYEPSERTTRATSPRKFFSSKHSPSEKTVLSSNVNKTNEPPKPPIVLRICRGKSQLLNDSDESESTPTPSSTPSTSNVTSPRALKDSTRPTNCRITRSARRSMQQDPSSSPATAILQLNIRCS</sequence>
<evidence type="ECO:0000256" key="1">
    <source>
        <dbReference type="SAM" id="MobiDB-lite"/>
    </source>
</evidence>